<accession>K2IFU8</accession>
<feature type="chain" id="PRO_5003858782" evidence="5">
    <location>
        <begin position="31"/>
        <end position="913"/>
    </location>
</feature>
<keyword evidence="4" id="KW-0798">TonB box</keyword>
<feature type="domain" description="TonB-dependent receptor plug" evidence="7">
    <location>
        <begin position="62"/>
        <end position="168"/>
    </location>
</feature>
<dbReference type="eggNOG" id="COG1629">
    <property type="taxonomic scope" value="Bacteria"/>
</dbReference>
<evidence type="ECO:0000256" key="2">
    <source>
        <dbReference type="ARBA" id="ARBA00023136"/>
    </source>
</evidence>
<name>K2IFU8_9GAMM</name>
<dbReference type="Gene3D" id="2.40.170.20">
    <property type="entry name" value="TonB-dependent receptor, beta-barrel domain"/>
    <property type="match status" value="1"/>
</dbReference>
<keyword evidence="3" id="KW-0998">Cell outer membrane</keyword>
<evidence type="ECO:0000256" key="4">
    <source>
        <dbReference type="RuleBase" id="RU003357"/>
    </source>
</evidence>
<dbReference type="eggNOG" id="COG4771">
    <property type="taxonomic scope" value="Bacteria"/>
</dbReference>
<organism evidence="8 9">
    <name type="scientific">Gallaecimonas xiamenensis 3-C-1</name>
    <dbReference type="NCBI Taxonomy" id="745411"/>
    <lineage>
        <taxon>Bacteria</taxon>
        <taxon>Pseudomonadati</taxon>
        <taxon>Pseudomonadota</taxon>
        <taxon>Gammaproteobacteria</taxon>
        <taxon>Enterobacterales</taxon>
        <taxon>Gallaecimonadaceae</taxon>
        <taxon>Gallaecimonas</taxon>
    </lineage>
</organism>
<dbReference type="InterPro" id="IPR000531">
    <property type="entry name" value="Beta-barrel_TonB"/>
</dbReference>
<feature type="domain" description="TonB-dependent receptor-like beta-barrel" evidence="6">
    <location>
        <begin position="439"/>
        <end position="879"/>
    </location>
</feature>
<evidence type="ECO:0000313" key="9">
    <source>
        <dbReference type="Proteomes" id="UP000006755"/>
    </source>
</evidence>
<proteinExistence type="inferred from homology"/>
<dbReference type="OrthoDB" id="8727862at2"/>
<dbReference type="AlphaFoldDB" id="K2IFU8"/>
<evidence type="ECO:0000256" key="1">
    <source>
        <dbReference type="ARBA" id="ARBA00004442"/>
    </source>
</evidence>
<evidence type="ECO:0000259" key="7">
    <source>
        <dbReference type="Pfam" id="PF07715"/>
    </source>
</evidence>
<comment type="subcellular location">
    <subcellularLocation>
        <location evidence="1 4">Cell outer membrane</location>
    </subcellularLocation>
</comment>
<dbReference type="CDD" id="cd01347">
    <property type="entry name" value="ligand_gated_channel"/>
    <property type="match status" value="1"/>
</dbReference>
<sequence>MQPKFKLNRIVSSLLLAGCSWSLAAPLALAAESDPAPAANDDMEVIEVTGYRASLNRSMLDKRAAVGSKESIMAEDIGKFPDLNVAEALQRVPGITITREAGEGRQVSLRGLGPKFTRVTINGMDSAAATGGSDASGSVNTSRAFDFNIFASELFKQVDVYKTPEASRNVGLAGAINMRTARPFDFDGFKAALSLKGAYSELPDKTDPRGAFLISDTFADDTLGALFSVAYSERSIREEGHTTVRWQRNNFSAVGANANGELNGAFYPRFPRATGVLNEQERLGVTASLQYRPNDKVEMTLDLLHAELNNDRDEFQFSAPLSKNTSRITPVAAVLNGDEIVAGKFEHVSTVSEYRRDRMETEFDQISFNTDWQITDDLKANILLGYGDSTYKNPLQNTVGIANNDSTFSYSYASNVDVNNIVSGTAVRDMDMPNMVWGFDTTDPGNYEVDLMRVRSTKTDNSNKVAEFNFTYLGKDDAKLHFGAGYRKFEMEFRDYRNSGENNFDGDTVTGDMAYLLPLGGYGDGLDPTYFPNESNWLTPNYDAFMDLYMGQPGTEMELSGQRSFGVSETVYTGYVQFDNISTFLGKTLRYNFGLRAERTKTTSDTYVGGDVDAFVNFENYYTDVLPSANFALDITDDLVGRLSMAKAITRPSLGSLAGAVNPSSVNQKVSSGNPSLEPFRANQVDLGLEWYMEDEGMLAGSVFYKDIEQWISTETSSRLLTASEIAEYNLDTSYFNPATDQFAFTNPVNSPGFDILGYEFIYQQPFSFLPGLLKNFGVVTNFTYVDAKTDYEKEDGVFDSAPITGLSKISYNATLYYETDVYGARLSYNYRDKYLNNLGTTSNNGNDSNGFKDVGYLDFSAFYNINENLSISLEAINLTDEYSFFWVDRDAQRPYEVLHTGRQYFLGLRATF</sequence>
<dbReference type="Gene3D" id="2.170.130.10">
    <property type="entry name" value="TonB-dependent receptor, plug domain"/>
    <property type="match status" value="1"/>
</dbReference>
<dbReference type="Pfam" id="PF00593">
    <property type="entry name" value="TonB_dep_Rec_b-barrel"/>
    <property type="match status" value="1"/>
</dbReference>
<reference evidence="8 9" key="1">
    <citation type="journal article" date="2012" name="J. Bacteriol.">
        <title>Genome Sequence of Gallaecimonas xiamenensis Type Strain 3-C-1.</title>
        <authorList>
            <person name="Lai Q."/>
            <person name="Wang L."/>
            <person name="Wang W."/>
            <person name="Shao Z."/>
        </authorList>
    </citation>
    <scope>NUCLEOTIDE SEQUENCE [LARGE SCALE GENOMIC DNA]</scope>
    <source>
        <strain evidence="8 9">3-C-1</strain>
    </source>
</reference>
<dbReference type="SUPFAM" id="SSF56935">
    <property type="entry name" value="Porins"/>
    <property type="match status" value="1"/>
</dbReference>
<evidence type="ECO:0000259" key="6">
    <source>
        <dbReference type="Pfam" id="PF00593"/>
    </source>
</evidence>
<feature type="signal peptide" evidence="5">
    <location>
        <begin position="1"/>
        <end position="30"/>
    </location>
</feature>
<protein>
    <submittedName>
        <fullName evidence="8">TonB-dependent receptor</fullName>
    </submittedName>
</protein>
<dbReference type="NCBIfam" id="TIGR01782">
    <property type="entry name" value="TonB-Xanth-Caul"/>
    <property type="match status" value="1"/>
</dbReference>
<dbReference type="PATRIC" id="fig|745411.4.peg.3193"/>
<evidence type="ECO:0000313" key="8">
    <source>
        <dbReference type="EMBL" id="EKE68946.1"/>
    </source>
</evidence>
<dbReference type="PANTHER" id="PTHR40980:SF3">
    <property type="entry name" value="TONB-DEPENDENT RECEPTOR-LIKE BETA-BARREL DOMAIN-CONTAINING PROTEIN"/>
    <property type="match status" value="1"/>
</dbReference>
<dbReference type="InterPro" id="IPR012910">
    <property type="entry name" value="Plug_dom"/>
</dbReference>
<dbReference type="InterPro" id="IPR036942">
    <property type="entry name" value="Beta-barrel_TonB_sf"/>
</dbReference>
<dbReference type="EMBL" id="AMRI01000027">
    <property type="protein sequence ID" value="EKE68946.1"/>
    <property type="molecule type" value="Genomic_DNA"/>
</dbReference>
<dbReference type="PANTHER" id="PTHR40980">
    <property type="entry name" value="PLUG DOMAIN-CONTAINING PROTEIN"/>
    <property type="match status" value="1"/>
</dbReference>
<dbReference type="STRING" id="745411.B3C1_16214"/>
<dbReference type="RefSeq" id="WP_008486156.1">
    <property type="nucleotide sequence ID" value="NZ_AMRI01000027.1"/>
</dbReference>
<keyword evidence="9" id="KW-1185">Reference proteome</keyword>
<dbReference type="GO" id="GO:0009279">
    <property type="term" value="C:cell outer membrane"/>
    <property type="evidence" value="ECO:0007669"/>
    <property type="project" value="UniProtKB-SubCell"/>
</dbReference>
<evidence type="ECO:0000256" key="5">
    <source>
        <dbReference type="SAM" id="SignalP"/>
    </source>
</evidence>
<dbReference type="InterPro" id="IPR037066">
    <property type="entry name" value="Plug_dom_sf"/>
</dbReference>
<dbReference type="Proteomes" id="UP000006755">
    <property type="component" value="Unassembled WGS sequence"/>
</dbReference>
<evidence type="ECO:0000256" key="3">
    <source>
        <dbReference type="ARBA" id="ARBA00023237"/>
    </source>
</evidence>
<gene>
    <name evidence="8" type="ORF">B3C1_16214</name>
</gene>
<dbReference type="Pfam" id="PF07715">
    <property type="entry name" value="Plug"/>
    <property type="match status" value="1"/>
</dbReference>
<keyword evidence="2 4" id="KW-0472">Membrane</keyword>
<comment type="similarity">
    <text evidence="4">Belongs to the TonB-dependent receptor family.</text>
</comment>
<keyword evidence="5" id="KW-0732">Signal</keyword>
<keyword evidence="8" id="KW-0675">Receptor</keyword>
<comment type="caution">
    <text evidence="8">The sequence shown here is derived from an EMBL/GenBank/DDBJ whole genome shotgun (WGS) entry which is preliminary data.</text>
</comment>
<dbReference type="InterPro" id="IPR010104">
    <property type="entry name" value="TonB_rcpt_bac"/>
</dbReference>